<evidence type="ECO:0000313" key="2">
    <source>
        <dbReference type="Proteomes" id="UP001497744"/>
    </source>
</evidence>
<accession>A0AAV4LUS6</accession>
<keyword evidence="2" id="KW-1185">Reference proteome</keyword>
<reference evidence="1 2" key="1">
    <citation type="submission" date="2021-06" db="EMBL/GenBank/DDBJ databases">
        <title>Genome sequence of Babesia caballi.</title>
        <authorList>
            <person name="Yamagishi J."/>
            <person name="Kidaka T."/>
            <person name="Ochi A."/>
        </authorList>
    </citation>
    <scope>NUCLEOTIDE SEQUENCE [LARGE SCALE GENOMIC DNA]</scope>
    <source>
        <strain evidence="1">USDA-D6B2</strain>
    </source>
</reference>
<dbReference type="Proteomes" id="UP001497744">
    <property type="component" value="Unassembled WGS sequence"/>
</dbReference>
<dbReference type="AlphaFoldDB" id="A0AAV4LUS6"/>
<evidence type="ECO:0000313" key="1">
    <source>
        <dbReference type="EMBL" id="GIX63997.1"/>
    </source>
</evidence>
<protein>
    <submittedName>
        <fullName evidence="1">ZPR1 zinc finger domain protein</fullName>
    </submittedName>
</protein>
<name>A0AAV4LUS6_BABCB</name>
<organism evidence="1 2">
    <name type="scientific">Babesia caballi</name>
    <dbReference type="NCBI Taxonomy" id="5871"/>
    <lineage>
        <taxon>Eukaryota</taxon>
        <taxon>Sar</taxon>
        <taxon>Alveolata</taxon>
        <taxon>Apicomplexa</taxon>
        <taxon>Aconoidasida</taxon>
        <taxon>Piroplasmida</taxon>
        <taxon>Babesiidae</taxon>
        <taxon>Babesia</taxon>
    </lineage>
</organism>
<gene>
    <name evidence="1" type="ORF">BcabD6B2_34320</name>
</gene>
<comment type="caution">
    <text evidence="1">The sequence shown here is derived from an EMBL/GenBank/DDBJ whole genome shotgun (WGS) entry which is preliminary data.</text>
</comment>
<dbReference type="GeneID" id="94195478"/>
<dbReference type="RefSeq" id="XP_067716066.1">
    <property type="nucleotide sequence ID" value="XM_067859965.1"/>
</dbReference>
<proteinExistence type="predicted"/>
<sequence>MKKSSGETDVNVKEAVVIFRYGAAGICGQLEGGFRVFYCTPFVNAIERVLVVDAPKIQDFLKGVKHCKPLSGEREKLTFALCTGDPEGNRFVRDPLVVDIEIRDLVAEVHRPLDVLLDLESDGLAAIVRVFDLLRERVARRTKQRHGEHQQ</sequence>
<dbReference type="EMBL" id="BPLF01000003">
    <property type="protein sequence ID" value="GIX63997.1"/>
    <property type="molecule type" value="Genomic_DNA"/>
</dbReference>